<evidence type="ECO:0000313" key="3">
    <source>
        <dbReference type="Proteomes" id="UP000178735"/>
    </source>
</evidence>
<organism evidence="2 3">
    <name type="scientific">Candidatus Wallbacteria bacterium GWC2_49_35</name>
    <dbReference type="NCBI Taxonomy" id="1817813"/>
    <lineage>
        <taxon>Bacteria</taxon>
        <taxon>Candidatus Walliibacteriota</taxon>
    </lineage>
</organism>
<comment type="caution">
    <text evidence="2">The sequence shown here is derived from an EMBL/GenBank/DDBJ whole genome shotgun (WGS) entry which is preliminary data.</text>
</comment>
<dbReference type="EMBL" id="MGFH01000028">
    <property type="protein sequence ID" value="OGM08012.1"/>
    <property type="molecule type" value="Genomic_DNA"/>
</dbReference>
<feature type="compositionally biased region" description="Low complexity" evidence="1">
    <location>
        <begin position="49"/>
        <end position="58"/>
    </location>
</feature>
<name>A0A1F7WYU5_9BACT</name>
<reference evidence="2 3" key="1">
    <citation type="journal article" date="2016" name="Nat. Commun.">
        <title>Thousands of microbial genomes shed light on interconnected biogeochemical processes in an aquifer system.</title>
        <authorList>
            <person name="Anantharaman K."/>
            <person name="Brown C.T."/>
            <person name="Hug L.A."/>
            <person name="Sharon I."/>
            <person name="Castelle C.J."/>
            <person name="Probst A.J."/>
            <person name="Thomas B.C."/>
            <person name="Singh A."/>
            <person name="Wilkins M.J."/>
            <person name="Karaoz U."/>
            <person name="Brodie E.L."/>
            <person name="Williams K.H."/>
            <person name="Hubbard S.S."/>
            <person name="Banfield J.F."/>
        </authorList>
    </citation>
    <scope>NUCLEOTIDE SEQUENCE [LARGE SCALE GENOMIC DNA]</scope>
</reference>
<sequence>MKFISEKNFGPERFISFLLFGFILSLFILTGHSQSYSQQRAKVKKTPEPAAAQQKKTRAQAPPVSLFDAAFEKEISEFEFIDKMTDEIEFMRIYTALADDMSKLKGAFAAAVRSADKNYTACLSTAKTIHRRELATARDRIKNNRAPERAESLKSLLLSIEQEHKNYYESEANKVKNIFKSLFDSFNASYAIQKKFLISNTTYDSATSEIMLALGIFETGIKEKSARVENYISGKFNAVGNGVDHGDK</sequence>
<dbReference type="Proteomes" id="UP000178735">
    <property type="component" value="Unassembled WGS sequence"/>
</dbReference>
<gene>
    <name evidence="2" type="ORF">A2008_09155</name>
</gene>
<proteinExistence type="predicted"/>
<evidence type="ECO:0000313" key="2">
    <source>
        <dbReference type="EMBL" id="OGM08012.1"/>
    </source>
</evidence>
<dbReference type="AlphaFoldDB" id="A0A1F7WYU5"/>
<evidence type="ECO:0000256" key="1">
    <source>
        <dbReference type="SAM" id="MobiDB-lite"/>
    </source>
</evidence>
<accession>A0A1F7WYU5</accession>
<dbReference type="STRING" id="1817813.A2008_09155"/>
<feature type="region of interest" description="Disordered" evidence="1">
    <location>
        <begin position="39"/>
        <end position="58"/>
    </location>
</feature>
<protein>
    <submittedName>
        <fullName evidence="2">Uncharacterized protein</fullName>
    </submittedName>
</protein>